<reference evidence="1 2" key="1">
    <citation type="journal article" date="2016" name="Nat. Commun.">
        <title>Thousands of microbial genomes shed light on interconnected biogeochemical processes in an aquifer system.</title>
        <authorList>
            <person name="Anantharaman K."/>
            <person name="Brown C.T."/>
            <person name="Hug L.A."/>
            <person name="Sharon I."/>
            <person name="Castelle C.J."/>
            <person name="Probst A.J."/>
            <person name="Thomas B.C."/>
            <person name="Singh A."/>
            <person name="Wilkins M.J."/>
            <person name="Karaoz U."/>
            <person name="Brodie E.L."/>
            <person name="Williams K.H."/>
            <person name="Hubbard S.S."/>
            <person name="Banfield J.F."/>
        </authorList>
    </citation>
    <scope>NUCLEOTIDE SEQUENCE [LARGE SCALE GENOMIC DNA]</scope>
</reference>
<organism evidence="1 2">
    <name type="scientific">Candidatus Curtissbacteria bacterium RIFCSPHIGHO2_01_FULL_40_12</name>
    <dbReference type="NCBI Taxonomy" id="1797710"/>
    <lineage>
        <taxon>Bacteria</taxon>
        <taxon>Candidatus Curtissiibacteriota</taxon>
    </lineage>
</organism>
<dbReference type="AlphaFoldDB" id="A0A1F5GCQ3"/>
<accession>A0A1F5GCQ3</accession>
<evidence type="ECO:0000313" key="2">
    <source>
        <dbReference type="Proteomes" id="UP000178577"/>
    </source>
</evidence>
<dbReference type="EMBL" id="MFAY01000003">
    <property type="protein sequence ID" value="OGD89626.1"/>
    <property type="molecule type" value="Genomic_DNA"/>
</dbReference>
<dbReference type="Proteomes" id="UP000178577">
    <property type="component" value="Unassembled WGS sequence"/>
</dbReference>
<evidence type="ECO:0000313" key="1">
    <source>
        <dbReference type="EMBL" id="OGD89626.1"/>
    </source>
</evidence>
<comment type="caution">
    <text evidence="1">The sequence shown here is derived from an EMBL/GenBank/DDBJ whole genome shotgun (WGS) entry which is preliminary data.</text>
</comment>
<proteinExistence type="predicted"/>
<name>A0A1F5GCQ3_9BACT</name>
<protein>
    <submittedName>
        <fullName evidence="1">Uncharacterized protein</fullName>
    </submittedName>
</protein>
<sequence>MPENKTSKEILIEGSTTVTPSSDEAISAGLDELRRQIHGIADPEITLEGDQLLVIPAVKTATDDLAPPSLTQKQIELTSLAPNNVIRLIVERDQITAARNAGVPKRKLPQLKQLLRAA</sequence>
<gene>
    <name evidence="1" type="ORF">A2693_01965</name>
</gene>